<dbReference type="AlphaFoldDB" id="A0A1F5MFV5"/>
<protein>
    <recommendedName>
        <fullName evidence="1">N-acetyltransferase domain-containing protein</fullName>
    </recommendedName>
</protein>
<accession>A0A1F5MFV5</accession>
<feature type="domain" description="N-acetyltransferase" evidence="1">
    <location>
        <begin position="3"/>
        <end position="142"/>
    </location>
</feature>
<gene>
    <name evidence="2" type="ORF">A3J13_00555</name>
</gene>
<dbReference type="SUPFAM" id="SSF55729">
    <property type="entry name" value="Acyl-CoA N-acyltransferases (Nat)"/>
    <property type="match status" value="1"/>
</dbReference>
<dbReference type="CDD" id="cd04301">
    <property type="entry name" value="NAT_SF"/>
    <property type="match status" value="1"/>
</dbReference>
<dbReference type="InterPro" id="IPR039143">
    <property type="entry name" value="GNPNAT1-like"/>
</dbReference>
<comment type="caution">
    <text evidence="2">The sequence shown here is derived from an EMBL/GenBank/DDBJ whole genome shotgun (WGS) entry which is preliminary data.</text>
</comment>
<dbReference type="Proteomes" id="UP000183317">
    <property type="component" value="Unassembled WGS sequence"/>
</dbReference>
<name>A0A1F5MFV5_9BACT</name>
<dbReference type="GO" id="GO:0008080">
    <property type="term" value="F:N-acetyltransferase activity"/>
    <property type="evidence" value="ECO:0007669"/>
    <property type="project" value="TreeGrafter"/>
</dbReference>
<reference evidence="2 3" key="1">
    <citation type="journal article" date="2016" name="Nat. Commun.">
        <title>Thousands of microbial genomes shed light on interconnected biogeochemical processes in an aquifer system.</title>
        <authorList>
            <person name="Anantharaman K."/>
            <person name="Brown C.T."/>
            <person name="Hug L.A."/>
            <person name="Sharon I."/>
            <person name="Castelle C.J."/>
            <person name="Probst A.J."/>
            <person name="Thomas B.C."/>
            <person name="Singh A."/>
            <person name="Wilkins M.J."/>
            <person name="Karaoz U."/>
            <person name="Brodie E.L."/>
            <person name="Williams K.H."/>
            <person name="Hubbard S.S."/>
            <person name="Banfield J.F."/>
        </authorList>
    </citation>
    <scope>NUCLEOTIDE SEQUENCE [LARGE SCALE GENOMIC DNA]</scope>
</reference>
<dbReference type="EMBL" id="MFDU01000028">
    <property type="protein sequence ID" value="OGE64235.1"/>
    <property type="molecule type" value="Genomic_DNA"/>
</dbReference>
<dbReference type="Pfam" id="PF13673">
    <property type="entry name" value="Acetyltransf_10"/>
    <property type="match status" value="1"/>
</dbReference>
<dbReference type="InterPro" id="IPR016181">
    <property type="entry name" value="Acyl_CoA_acyltransferase"/>
</dbReference>
<sequence length="142" mass="16616">MEVTYKEVGSIQEFIEAIRIRVDVFIIEQKCQPGWEPDEEDKEASHFVAIAEGRIVSTLRIRNVEDGVKIERMATDKEYRGRDISKGLIEFVLKEIKKSKPKKIWMEAQVQAKEFYEKCGFKAVSEPYDQFGIPHLKMEYPE</sequence>
<proteinExistence type="predicted"/>
<evidence type="ECO:0000313" key="3">
    <source>
        <dbReference type="Proteomes" id="UP000183317"/>
    </source>
</evidence>
<organism evidence="2 3">
    <name type="scientific">Candidatus Daviesbacteria bacterium RIFCSPLOWO2_02_FULL_36_8</name>
    <dbReference type="NCBI Taxonomy" id="1797793"/>
    <lineage>
        <taxon>Bacteria</taxon>
        <taxon>Candidatus Daviesiibacteriota</taxon>
    </lineage>
</organism>
<dbReference type="PANTHER" id="PTHR13355">
    <property type="entry name" value="GLUCOSAMINE 6-PHOSPHATE N-ACETYLTRANSFERASE"/>
    <property type="match status" value="1"/>
</dbReference>
<dbReference type="InterPro" id="IPR000182">
    <property type="entry name" value="GNAT_dom"/>
</dbReference>
<evidence type="ECO:0000313" key="2">
    <source>
        <dbReference type="EMBL" id="OGE64235.1"/>
    </source>
</evidence>
<evidence type="ECO:0000259" key="1">
    <source>
        <dbReference type="PROSITE" id="PS51186"/>
    </source>
</evidence>
<dbReference type="Gene3D" id="3.40.630.30">
    <property type="match status" value="1"/>
</dbReference>
<dbReference type="PROSITE" id="PS51186">
    <property type="entry name" value="GNAT"/>
    <property type="match status" value="1"/>
</dbReference>